<dbReference type="Proteomes" id="UP000254720">
    <property type="component" value="Unassembled WGS sequence"/>
</dbReference>
<dbReference type="GO" id="GO:0005737">
    <property type="term" value="C:cytoplasm"/>
    <property type="evidence" value="ECO:0007669"/>
    <property type="project" value="TreeGrafter"/>
</dbReference>
<dbReference type="InterPro" id="IPR001279">
    <property type="entry name" value="Metallo-B-lactamas"/>
</dbReference>
<feature type="domain" description="Metallo-beta-lactamase" evidence="1">
    <location>
        <begin position="51"/>
        <end position="249"/>
    </location>
</feature>
<proteinExistence type="predicted"/>
<sequence length="291" mass="33288">MRRLFYLPPTLPESFVVPSQEALLTYYHLEEENTITWLGHSTFLIKLNGKTILTDPFLTSHASPIPGVGPKRFSPPGLPIADLPRIDMLVVSHDHYDHCDARTIAHLPNKSDIQVVVPLRLGKLFRKYGYKKKQIHELDWYETWSHEDITIRALPAYHYSKRHLFTHNTSLWAAFSIHNHQKKLYFSGDTGYGTLFPELGDNFGPFDYALLSIGSYEPPDFMLAGHLSPEQAVQVGIDLRAKTLVAMHWGTLILSDEPPLEPPLRFYHAAQMAQIPYHGIWILNIGETRKL</sequence>
<reference evidence="2 3" key="1">
    <citation type="submission" date="2018-07" db="EMBL/GenBank/DDBJ databases">
        <title>Genomic Encyclopedia of Type Strains, Phase IV (KMG-IV): sequencing the most valuable type-strain genomes for metagenomic binning, comparative biology and taxonomic classification.</title>
        <authorList>
            <person name="Goeker M."/>
        </authorList>
    </citation>
    <scope>NUCLEOTIDE SEQUENCE [LARGE SCALE GENOMIC DNA]</scope>
    <source>
        <strain evidence="2 3">DSM 16500</strain>
    </source>
</reference>
<keyword evidence="3" id="KW-1185">Reference proteome</keyword>
<dbReference type="Pfam" id="PF12706">
    <property type="entry name" value="Lactamase_B_2"/>
    <property type="match status" value="1"/>
</dbReference>
<evidence type="ECO:0000313" key="3">
    <source>
        <dbReference type="Proteomes" id="UP000254720"/>
    </source>
</evidence>
<dbReference type="EMBL" id="QQAX01000022">
    <property type="protein sequence ID" value="RDI40974.1"/>
    <property type="molecule type" value="Genomic_DNA"/>
</dbReference>
<organism evidence="2 3">
    <name type="scientific">Aquicella lusitana</name>
    <dbReference type="NCBI Taxonomy" id="254246"/>
    <lineage>
        <taxon>Bacteria</taxon>
        <taxon>Pseudomonadati</taxon>
        <taxon>Pseudomonadota</taxon>
        <taxon>Gammaproteobacteria</taxon>
        <taxon>Legionellales</taxon>
        <taxon>Coxiellaceae</taxon>
        <taxon>Aquicella</taxon>
    </lineage>
</organism>
<accession>A0A370GEZ4</accession>
<dbReference type="PANTHER" id="PTHR15032">
    <property type="entry name" value="N-ACYL-PHOSPHATIDYLETHANOLAMINE-HYDROLYZING PHOSPHOLIPASE D"/>
    <property type="match status" value="1"/>
</dbReference>
<comment type="caution">
    <text evidence="2">The sequence shown here is derived from an EMBL/GenBank/DDBJ whole genome shotgun (WGS) entry which is preliminary data.</text>
</comment>
<dbReference type="GO" id="GO:0070290">
    <property type="term" value="F:N-acylphosphatidylethanolamine-specific phospholipase D activity"/>
    <property type="evidence" value="ECO:0007669"/>
    <property type="project" value="InterPro"/>
</dbReference>
<protein>
    <submittedName>
        <fullName evidence="2">L-ascorbate metabolism protein UlaG (Beta-lactamase superfamily)</fullName>
    </submittedName>
</protein>
<dbReference type="SUPFAM" id="SSF56281">
    <property type="entry name" value="Metallo-hydrolase/oxidoreductase"/>
    <property type="match status" value="1"/>
</dbReference>
<dbReference type="AlphaFoldDB" id="A0A370GEZ4"/>
<dbReference type="GO" id="GO:0008270">
    <property type="term" value="F:zinc ion binding"/>
    <property type="evidence" value="ECO:0007669"/>
    <property type="project" value="InterPro"/>
</dbReference>
<evidence type="ECO:0000259" key="1">
    <source>
        <dbReference type="Pfam" id="PF12706"/>
    </source>
</evidence>
<dbReference type="Gene3D" id="3.60.15.10">
    <property type="entry name" value="Ribonuclease Z/Hydroxyacylglutathione hydrolase-like"/>
    <property type="match status" value="1"/>
</dbReference>
<dbReference type="InterPro" id="IPR024884">
    <property type="entry name" value="NAPE-PLD"/>
</dbReference>
<dbReference type="InterPro" id="IPR036866">
    <property type="entry name" value="RibonucZ/Hydroxyglut_hydro"/>
</dbReference>
<gene>
    <name evidence="2" type="ORF">C8D86_12218</name>
</gene>
<dbReference type="PIRSF" id="PIRSF038896">
    <property type="entry name" value="NAPE-PLD"/>
    <property type="match status" value="1"/>
</dbReference>
<evidence type="ECO:0000313" key="2">
    <source>
        <dbReference type="EMBL" id="RDI40974.1"/>
    </source>
</evidence>
<name>A0A370GEZ4_9COXI</name>
<dbReference type="PANTHER" id="PTHR15032:SF36">
    <property type="entry name" value="METALLO-BETA-LACTAMASE DOMAIN-CONTAINING PROTEIN"/>
    <property type="match status" value="1"/>
</dbReference>